<evidence type="ECO:0000313" key="4">
    <source>
        <dbReference type="Proteomes" id="UP000183015"/>
    </source>
</evidence>
<keyword evidence="4" id="KW-1185">Reference proteome</keyword>
<dbReference type="Proteomes" id="UP000183015">
    <property type="component" value="Unassembled WGS sequence"/>
</dbReference>
<reference evidence="4" key="1">
    <citation type="submission" date="2016-10" db="EMBL/GenBank/DDBJ databases">
        <authorList>
            <person name="Varghese N."/>
        </authorList>
    </citation>
    <scope>NUCLEOTIDE SEQUENCE [LARGE SCALE GENOMIC DNA]</scope>
    <source>
        <strain evidence="4">DSM 45096 / BCRC 16803 / CGMCC 4.1857 / CIP 109030 / JCM 12277 / KCTC 19219 / NBRC 100920 / 33214</strain>
    </source>
</reference>
<keyword evidence="1" id="KW-1133">Transmembrane helix</keyword>
<gene>
    <name evidence="3" type="ORF">SAMN05414137_12840</name>
</gene>
<keyword evidence="1" id="KW-0472">Membrane</keyword>
<organism evidence="3 4">
    <name type="scientific">Streptacidiphilus jiangxiensis</name>
    <dbReference type="NCBI Taxonomy" id="235985"/>
    <lineage>
        <taxon>Bacteria</taxon>
        <taxon>Bacillati</taxon>
        <taxon>Actinomycetota</taxon>
        <taxon>Actinomycetes</taxon>
        <taxon>Kitasatosporales</taxon>
        <taxon>Streptomycetaceae</taxon>
        <taxon>Streptacidiphilus</taxon>
    </lineage>
</organism>
<accession>A0A1H7YDE0</accession>
<name>A0A1H7YDE0_STRJI</name>
<dbReference type="Pfam" id="PF19747">
    <property type="entry name" value="DUF6234"/>
    <property type="match status" value="1"/>
</dbReference>
<keyword evidence="1" id="KW-0812">Transmembrane</keyword>
<dbReference type="RefSeq" id="WP_042457298.1">
    <property type="nucleotide sequence ID" value="NZ_BBPN01000046.1"/>
</dbReference>
<sequence length="144" mass="15275">MTDLPTDPVPDRRWPRRGLAPVAPDIALGFALLVLDAMAYLWQEVRYDVVGWAGGVPRATLDADQLTGIAFMEHLVIAVLVVAGLALLLRAPWTLASQGLAAVALLLLLSVAQKDYADSHPAPTPTPSIVVAPCYSGSHGPTCR</sequence>
<feature type="transmembrane region" description="Helical" evidence="1">
    <location>
        <begin position="66"/>
        <end position="88"/>
    </location>
</feature>
<feature type="transmembrane region" description="Helical" evidence="1">
    <location>
        <begin position="22"/>
        <end position="42"/>
    </location>
</feature>
<protein>
    <recommendedName>
        <fullName evidence="2">DUF6234 domain-containing protein</fullName>
    </recommendedName>
</protein>
<evidence type="ECO:0000256" key="1">
    <source>
        <dbReference type="SAM" id="Phobius"/>
    </source>
</evidence>
<evidence type="ECO:0000259" key="2">
    <source>
        <dbReference type="Pfam" id="PF19747"/>
    </source>
</evidence>
<dbReference type="InterPro" id="IPR046201">
    <property type="entry name" value="DUF6234"/>
</dbReference>
<feature type="domain" description="DUF6234" evidence="2">
    <location>
        <begin position="20"/>
        <end position="143"/>
    </location>
</feature>
<evidence type="ECO:0000313" key="3">
    <source>
        <dbReference type="EMBL" id="SEM44242.1"/>
    </source>
</evidence>
<dbReference type="STRING" id="235985.SAMN05414137_12840"/>
<dbReference type="AlphaFoldDB" id="A0A1H7YDE0"/>
<proteinExistence type="predicted"/>
<dbReference type="EMBL" id="FOAZ01000028">
    <property type="protein sequence ID" value="SEM44242.1"/>
    <property type="molecule type" value="Genomic_DNA"/>
</dbReference>
<feature type="transmembrane region" description="Helical" evidence="1">
    <location>
        <begin position="95"/>
        <end position="112"/>
    </location>
</feature>